<dbReference type="Proteomes" id="UP000038010">
    <property type="component" value="Unassembled WGS sequence"/>
</dbReference>
<dbReference type="InterPro" id="IPR050987">
    <property type="entry name" value="AtrR-like"/>
</dbReference>
<dbReference type="InterPro" id="IPR036864">
    <property type="entry name" value="Zn2-C6_fun-type_DNA-bd_sf"/>
</dbReference>
<evidence type="ECO:0000256" key="2">
    <source>
        <dbReference type="ARBA" id="ARBA00023015"/>
    </source>
</evidence>
<dbReference type="PANTHER" id="PTHR46910:SF18">
    <property type="entry name" value="ZN(II)2CYS6 TRANSCRIPTION FACTOR (EUROFUNG)"/>
    <property type="match status" value="1"/>
</dbReference>
<evidence type="ECO:0000256" key="4">
    <source>
        <dbReference type="ARBA" id="ARBA00023163"/>
    </source>
</evidence>
<feature type="compositionally biased region" description="Low complexity" evidence="6">
    <location>
        <begin position="529"/>
        <end position="544"/>
    </location>
</feature>
<dbReference type="PANTHER" id="PTHR46910">
    <property type="entry name" value="TRANSCRIPTION FACTOR PDR1"/>
    <property type="match status" value="1"/>
</dbReference>
<feature type="region of interest" description="Disordered" evidence="6">
    <location>
        <begin position="54"/>
        <end position="77"/>
    </location>
</feature>
<evidence type="ECO:0000313" key="9">
    <source>
        <dbReference type="Proteomes" id="UP000038010"/>
    </source>
</evidence>
<keyword evidence="1" id="KW-0479">Metal-binding</keyword>
<dbReference type="GO" id="GO:0008270">
    <property type="term" value="F:zinc ion binding"/>
    <property type="evidence" value="ECO:0007669"/>
    <property type="project" value="InterPro"/>
</dbReference>
<evidence type="ECO:0000256" key="3">
    <source>
        <dbReference type="ARBA" id="ARBA00023125"/>
    </source>
</evidence>
<keyword evidence="9" id="KW-1185">Reference proteome</keyword>
<evidence type="ECO:0000313" key="8">
    <source>
        <dbReference type="EMBL" id="KPI44110.1"/>
    </source>
</evidence>
<dbReference type="GO" id="GO:0000981">
    <property type="term" value="F:DNA-binding transcription factor activity, RNA polymerase II-specific"/>
    <property type="evidence" value="ECO:0007669"/>
    <property type="project" value="InterPro"/>
</dbReference>
<dbReference type="EMBL" id="LFJN01000004">
    <property type="protein sequence ID" value="KPI44110.1"/>
    <property type="molecule type" value="Genomic_DNA"/>
</dbReference>
<dbReference type="CDD" id="cd00067">
    <property type="entry name" value="GAL4"/>
    <property type="match status" value="1"/>
</dbReference>
<dbReference type="GeneID" id="28738751"/>
<dbReference type="VEuPathDB" id="FungiDB:AB675_6571"/>
<dbReference type="GO" id="GO:0005634">
    <property type="term" value="C:nucleus"/>
    <property type="evidence" value="ECO:0007669"/>
    <property type="project" value="UniProtKB-SubCell"/>
</dbReference>
<sequence>MAEEPQKGVKRRRITQACDYCHQRSIRCRPDPEDPDERCTNCVSFQQECTRLRPAKKRGVKPRNSLDDDSSVAPTLPPAPQAIATQPADIELWRAPHVAGQGLIVDLVEVYFEIIYPIFPLFHRPSFIRKISRGEYNADPALYAVTMAVCALSSARANDNAVSKQSPDVDELSRVPSRAFYHASIDALPKSDLPSANFNVMRTYAMLALIAIQYGDHRGMQGFLGKYHAMVAMDGLHDEKNWPQGLGIIELEERRRLFWSIYTLDVFSSIVFKSVIRVREQQSIVHYTSELDDAFFDNAGYRLDPQSPTSSSPGSSVSTESWVHGWNITTDLWRLIEHVAIKLYSHTRRRRTFSEVATKFETSPSAAALSAEVDKIYYSLPTHFRHIEEMSGDSTGADRYGFQAANITATVQLLRMVLLASEENTIEQRCHVVSSVVHAFMRIPISYLRAINSPLLHHLGSIGAVLEGVLAERLTEQQYQSVRTVLLSLAQLLENLDFGFHSIQVAKKLRDLVLQIDDHMSTHRPVANSLTSPSSSTYSPATEPGTHVPGSILTQWPWKTGSSYLP</sequence>
<dbReference type="SMART" id="SM00066">
    <property type="entry name" value="GAL4"/>
    <property type="match status" value="1"/>
</dbReference>
<feature type="domain" description="Zn(2)-C6 fungal-type" evidence="7">
    <location>
        <begin position="17"/>
        <end position="51"/>
    </location>
</feature>
<evidence type="ECO:0000256" key="6">
    <source>
        <dbReference type="SAM" id="MobiDB-lite"/>
    </source>
</evidence>
<dbReference type="AlphaFoldDB" id="A0A0N1HFK1"/>
<keyword evidence="2" id="KW-0805">Transcription regulation</keyword>
<evidence type="ECO:0000256" key="1">
    <source>
        <dbReference type="ARBA" id="ARBA00022723"/>
    </source>
</evidence>
<keyword evidence="4" id="KW-0804">Transcription</keyword>
<proteinExistence type="predicted"/>
<feature type="region of interest" description="Disordered" evidence="6">
    <location>
        <begin position="525"/>
        <end position="553"/>
    </location>
</feature>
<evidence type="ECO:0000256" key="5">
    <source>
        <dbReference type="ARBA" id="ARBA00023242"/>
    </source>
</evidence>
<gene>
    <name evidence="8" type="ORF">AB675_6571</name>
</gene>
<accession>A0A0N1HFK1</accession>
<dbReference type="Gene3D" id="4.10.240.10">
    <property type="entry name" value="Zn(2)-C6 fungal-type DNA-binding domain"/>
    <property type="match status" value="1"/>
</dbReference>
<evidence type="ECO:0000259" key="7">
    <source>
        <dbReference type="PROSITE" id="PS50048"/>
    </source>
</evidence>
<dbReference type="SUPFAM" id="SSF57701">
    <property type="entry name" value="Zn2/Cys6 DNA-binding domain"/>
    <property type="match status" value="1"/>
</dbReference>
<dbReference type="GO" id="GO:0006351">
    <property type="term" value="P:DNA-templated transcription"/>
    <property type="evidence" value="ECO:0007669"/>
    <property type="project" value="InterPro"/>
</dbReference>
<keyword evidence="3" id="KW-0238">DNA-binding</keyword>
<comment type="caution">
    <text evidence="8">The sequence shown here is derived from an EMBL/GenBank/DDBJ whole genome shotgun (WGS) entry which is preliminary data.</text>
</comment>
<dbReference type="OrthoDB" id="2123952at2759"/>
<dbReference type="CDD" id="cd12148">
    <property type="entry name" value="fungal_TF_MHR"/>
    <property type="match status" value="1"/>
</dbReference>
<dbReference type="RefSeq" id="XP_018004073.1">
    <property type="nucleotide sequence ID" value="XM_018146871.1"/>
</dbReference>
<dbReference type="InterPro" id="IPR001138">
    <property type="entry name" value="Zn2Cys6_DnaBD"/>
</dbReference>
<dbReference type="GO" id="GO:0003677">
    <property type="term" value="F:DNA binding"/>
    <property type="evidence" value="ECO:0007669"/>
    <property type="project" value="UniProtKB-KW"/>
</dbReference>
<dbReference type="Pfam" id="PF04082">
    <property type="entry name" value="Fungal_trans"/>
    <property type="match status" value="1"/>
</dbReference>
<protein>
    <submittedName>
        <fullName evidence="8">Transcriptional activator protein acu-15</fullName>
    </submittedName>
</protein>
<organism evidence="8 9">
    <name type="scientific">Cyphellophora attinorum</name>
    <dbReference type="NCBI Taxonomy" id="1664694"/>
    <lineage>
        <taxon>Eukaryota</taxon>
        <taxon>Fungi</taxon>
        <taxon>Dikarya</taxon>
        <taxon>Ascomycota</taxon>
        <taxon>Pezizomycotina</taxon>
        <taxon>Eurotiomycetes</taxon>
        <taxon>Chaetothyriomycetidae</taxon>
        <taxon>Chaetothyriales</taxon>
        <taxon>Cyphellophoraceae</taxon>
        <taxon>Cyphellophora</taxon>
    </lineage>
</organism>
<dbReference type="PROSITE" id="PS50048">
    <property type="entry name" value="ZN2_CY6_FUNGAL_2"/>
    <property type="match status" value="1"/>
</dbReference>
<dbReference type="InterPro" id="IPR007219">
    <property type="entry name" value="XnlR_reg_dom"/>
</dbReference>
<name>A0A0N1HFK1_9EURO</name>
<reference evidence="8 9" key="1">
    <citation type="submission" date="2015-06" db="EMBL/GenBank/DDBJ databases">
        <title>Draft genome of the ant-associated black yeast Phialophora attae CBS 131958.</title>
        <authorList>
            <person name="Moreno L.F."/>
            <person name="Stielow B.J."/>
            <person name="de Hoog S."/>
            <person name="Vicente V.A."/>
            <person name="Weiss V.A."/>
            <person name="de Vries M."/>
            <person name="Cruz L.M."/>
            <person name="Souza E.M."/>
        </authorList>
    </citation>
    <scope>NUCLEOTIDE SEQUENCE [LARGE SCALE GENOMIC DNA]</scope>
    <source>
        <strain evidence="8 9">CBS 131958</strain>
    </source>
</reference>
<keyword evidence="5" id="KW-0539">Nucleus</keyword>